<dbReference type="KEGG" id="qsa:O6P43_006324"/>
<evidence type="ECO:0000313" key="2">
    <source>
        <dbReference type="EMBL" id="KAJ7976554.1"/>
    </source>
</evidence>
<proteinExistence type="predicted"/>
<evidence type="ECO:0000256" key="1">
    <source>
        <dbReference type="SAM" id="Phobius"/>
    </source>
</evidence>
<sequence length="75" mass="8798">MECLLDQLHCKLRFETEERNGRSKFPCMLCITLYSVLTVWYLSVMTLWLGKCLLYNALILIFRVGFLVIMIGVFS</sequence>
<keyword evidence="1" id="KW-0472">Membrane</keyword>
<gene>
    <name evidence="2" type="ORF">O6P43_006324</name>
</gene>
<protein>
    <submittedName>
        <fullName evidence="2">Uncharacterized protein</fullName>
    </submittedName>
</protein>
<feature type="transmembrane region" description="Helical" evidence="1">
    <location>
        <begin position="27"/>
        <end position="48"/>
    </location>
</feature>
<organism evidence="2 3">
    <name type="scientific">Quillaja saponaria</name>
    <name type="common">Soap bark tree</name>
    <dbReference type="NCBI Taxonomy" id="32244"/>
    <lineage>
        <taxon>Eukaryota</taxon>
        <taxon>Viridiplantae</taxon>
        <taxon>Streptophyta</taxon>
        <taxon>Embryophyta</taxon>
        <taxon>Tracheophyta</taxon>
        <taxon>Spermatophyta</taxon>
        <taxon>Magnoliopsida</taxon>
        <taxon>eudicotyledons</taxon>
        <taxon>Gunneridae</taxon>
        <taxon>Pentapetalae</taxon>
        <taxon>rosids</taxon>
        <taxon>fabids</taxon>
        <taxon>Fabales</taxon>
        <taxon>Quillajaceae</taxon>
        <taxon>Quillaja</taxon>
    </lineage>
</organism>
<keyword evidence="1" id="KW-0812">Transmembrane</keyword>
<name>A0AAD7VI77_QUISA</name>
<accession>A0AAD7VI77</accession>
<reference evidence="2" key="1">
    <citation type="journal article" date="2023" name="Science">
        <title>Elucidation of the pathway for biosynthesis of saponin adjuvants from the soapbark tree.</title>
        <authorList>
            <person name="Reed J."/>
            <person name="Orme A."/>
            <person name="El-Demerdash A."/>
            <person name="Owen C."/>
            <person name="Martin L.B.B."/>
            <person name="Misra R.C."/>
            <person name="Kikuchi S."/>
            <person name="Rejzek M."/>
            <person name="Martin A.C."/>
            <person name="Harkess A."/>
            <person name="Leebens-Mack J."/>
            <person name="Louveau T."/>
            <person name="Stephenson M.J."/>
            <person name="Osbourn A."/>
        </authorList>
    </citation>
    <scope>NUCLEOTIDE SEQUENCE</scope>
    <source>
        <strain evidence="2">S10</strain>
    </source>
</reference>
<keyword evidence="1" id="KW-1133">Transmembrane helix</keyword>
<dbReference type="EMBL" id="JARAOO010000003">
    <property type="protein sequence ID" value="KAJ7976554.1"/>
    <property type="molecule type" value="Genomic_DNA"/>
</dbReference>
<comment type="caution">
    <text evidence="2">The sequence shown here is derived from an EMBL/GenBank/DDBJ whole genome shotgun (WGS) entry which is preliminary data.</text>
</comment>
<dbReference type="AlphaFoldDB" id="A0AAD7VI77"/>
<evidence type="ECO:0000313" key="3">
    <source>
        <dbReference type="Proteomes" id="UP001163823"/>
    </source>
</evidence>
<keyword evidence="3" id="KW-1185">Reference proteome</keyword>
<dbReference type="Proteomes" id="UP001163823">
    <property type="component" value="Chromosome 3"/>
</dbReference>
<feature type="transmembrane region" description="Helical" evidence="1">
    <location>
        <begin position="54"/>
        <end position="74"/>
    </location>
</feature>